<dbReference type="OrthoDB" id="3800535at2759"/>
<keyword evidence="3" id="KW-1185">Reference proteome</keyword>
<evidence type="ECO:0000256" key="1">
    <source>
        <dbReference type="SAM" id="MobiDB-lite"/>
    </source>
</evidence>
<gene>
    <name evidence="2" type="ORF">EJ02DRAFT_449070</name>
</gene>
<dbReference type="AlphaFoldDB" id="A0A6A5T4R2"/>
<evidence type="ECO:0000313" key="3">
    <source>
        <dbReference type="Proteomes" id="UP000800038"/>
    </source>
</evidence>
<proteinExistence type="predicted"/>
<feature type="region of interest" description="Disordered" evidence="1">
    <location>
        <begin position="73"/>
        <end position="101"/>
    </location>
</feature>
<dbReference type="EMBL" id="ML975997">
    <property type="protein sequence ID" value="KAF1947581.1"/>
    <property type="molecule type" value="Genomic_DNA"/>
</dbReference>
<reference evidence="2" key="1">
    <citation type="journal article" date="2020" name="Stud. Mycol.">
        <title>101 Dothideomycetes genomes: a test case for predicting lifestyles and emergence of pathogens.</title>
        <authorList>
            <person name="Haridas S."/>
            <person name="Albert R."/>
            <person name="Binder M."/>
            <person name="Bloem J."/>
            <person name="Labutti K."/>
            <person name="Salamov A."/>
            <person name="Andreopoulos B."/>
            <person name="Baker S."/>
            <person name="Barry K."/>
            <person name="Bills G."/>
            <person name="Bluhm B."/>
            <person name="Cannon C."/>
            <person name="Castanera R."/>
            <person name="Culley D."/>
            <person name="Daum C."/>
            <person name="Ezra D."/>
            <person name="Gonzalez J."/>
            <person name="Henrissat B."/>
            <person name="Kuo A."/>
            <person name="Liang C."/>
            <person name="Lipzen A."/>
            <person name="Lutzoni F."/>
            <person name="Magnuson J."/>
            <person name="Mondo S."/>
            <person name="Nolan M."/>
            <person name="Ohm R."/>
            <person name="Pangilinan J."/>
            <person name="Park H.-J."/>
            <person name="Ramirez L."/>
            <person name="Alfaro M."/>
            <person name="Sun H."/>
            <person name="Tritt A."/>
            <person name="Yoshinaga Y."/>
            <person name="Zwiers L.-H."/>
            <person name="Turgeon B."/>
            <person name="Goodwin S."/>
            <person name="Spatafora J."/>
            <person name="Crous P."/>
            <person name="Grigoriev I."/>
        </authorList>
    </citation>
    <scope>NUCLEOTIDE SEQUENCE</scope>
    <source>
        <strain evidence="2">CBS 161.51</strain>
    </source>
</reference>
<dbReference type="Proteomes" id="UP000800038">
    <property type="component" value="Unassembled WGS sequence"/>
</dbReference>
<feature type="compositionally biased region" description="Polar residues" evidence="1">
    <location>
        <begin position="73"/>
        <end position="82"/>
    </location>
</feature>
<accession>A0A6A5T4R2</accession>
<protein>
    <submittedName>
        <fullName evidence="2">Uncharacterized protein</fullName>
    </submittedName>
</protein>
<organism evidence="2 3">
    <name type="scientific">Clathrospora elynae</name>
    <dbReference type="NCBI Taxonomy" id="706981"/>
    <lineage>
        <taxon>Eukaryota</taxon>
        <taxon>Fungi</taxon>
        <taxon>Dikarya</taxon>
        <taxon>Ascomycota</taxon>
        <taxon>Pezizomycotina</taxon>
        <taxon>Dothideomycetes</taxon>
        <taxon>Pleosporomycetidae</taxon>
        <taxon>Pleosporales</taxon>
        <taxon>Diademaceae</taxon>
        <taxon>Clathrospora</taxon>
    </lineage>
</organism>
<name>A0A6A5T4R2_9PLEO</name>
<feature type="non-terminal residue" evidence="2">
    <location>
        <position position="267"/>
    </location>
</feature>
<sequence length="267" mass="29434">MNEDGGRSSGDQQQRAPLWSLNGFLHHGQLDYSAPYPASTAHYGQCNYLNSQSPSPPRRYPLRHSLSSNAIPFLNLDTSPPSKQECASPKAMSKHTTPEEHECVVKQNAKLALELKSAKDDAARSNKASRDLAAWIYHERHRLMCQLDTANKSKELAIEEAVQAEGGSLTEAAHKFLELEINSTRAEVGLLPLSHEEMSVRLGLRSLAASQGARSPKATVLDTITTRREMSDDGGSHYSHSGDFGYPSIMEQVEQLIEEEKARLPSV</sequence>
<evidence type="ECO:0000313" key="2">
    <source>
        <dbReference type="EMBL" id="KAF1947581.1"/>
    </source>
</evidence>